<feature type="region of interest" description="Disordered" evidence="5">
    <location>
        <begin position="312"/>
        <end position="364"/>
    </location>
</feature>
<sequence length="545" mass="58166">MTLEQDISNFEASFASDSALNSNPELLGAITPKMSPDTLVMTQAAGLNGLYSTTEATGLSVPINASSELNSAIFNFQGLAMMGEGIPCTLGENAPGFGIINGNAQHSQEHTKLNGHLQGVLGISSAVSTPPASVSSPEFLGGSSDVATMGHSTLSQMTGLNYAQALQNMHAPLQQSMGTATFPEPSDALYSTPIMGSTQMPAEPLFSYADAGSSTSFMPHMVAAEQSMQMHAPSQQSLGHSSIPSLAHTPQMEQSLMIPDLLAMQPQVMPGPTTSLADSFNDVSLSGYNSAVSGLLPFGPVGTNHLAHLRPQRSLSISEPARARSSSPSLSRLATMPSLTGRPYAPRRNTSMHSNPSDTHGSNAQIRRIRSHTRTGSDIITGCIPGLNFTQGIANWNLAGSAESALASRATSIHGNPCAASIMPSLNALDGSASNGNSDDGHGACSGDEMDSEPQRTPAGRIPLTREQRRVFFRWLYQNAHDPKPKGSERDQLRAIGNMSRERFKTWFANARRRYFRITYVNGVQQYTINERFRVACKRADIQLD</sequence>
<gene>
    <name evidence="7" type="ORF">IWW36_000394</name>
</gene>
<protein>
    <recommendedName>
        <fullName evidence="6">Homeobox domain-containing protein</fullName>
    </recommendedName>
</protein>
<dbReference type="SUPFAM" id="SSF46689">
    <property type="entry name" value="Homeodomain-like"/>
    <property type="match status" value="1"/>
</dbReference>
<organism evidence="7 8">
    <name type="scientific">Coemansia brasiliensis</name>
    <dbReference type="NCBI Taxonomy" id="2650707"/>
    <lineage>
        <taxon>Eukaryota</taxon>
        <taxon>Fungi</taxon>
        <taxon>Fungi incertae sedis</taxon>
        <taxon>Zoopagomycota</taxon>
        <taxon>Kickxellomycotina</taxon>
        <taxon>Kickxellomycetes</taxon>
        <taxon>Kickxellales</taxon>
        <taxon>Kickxellaceae</taxon>
        <taxon>Coemansia</taxon>
    </lineage>
</organism>
<dbReference type="OrthoDB" id="5555798at2759"/>
<dbReference type="GO" id="GO:0006355">
    <property type="term" value="P:regulation of DNA-templated transcription"/>
    <property type="evidence" value="ECO:0007669"/>
    <property type="project" value="InterPro"/>
</dbReference>
<reference evidence="7" key="1">
    <citation type="submission" date="2022-07" db="EMBL/GenBank/DDBJ databases">
        <title>Phylogenomic reconstructions and comparative analyses of Kickxellomycotina fungi.</title>
        <authorList>
            <person name="Reynolds N.K."/>
            <person name="Stajich J.E."/>
            <person name="Barry K."/>
            <person name="Grigoriev I.V."/>
            <person name="Crous P."/>
            <person name="Smith M.E."/>
        </authorList>
    </citation>
    <scope>NUCLEOTIDE SEQUENCE</scope>
    <source>
        <strain evidence="7">NRRL 1566</strain>
    </source>
</reference>
<name>A0A9W8M2J1_9FUNG</name>
<feature type="compositionally biased region" description="Low complexity" evidence="5">
    <location>
        <begin position="323"/>
        <end position="334"/>
    </location>
</feature>
<accession>A0A9W8M2J1</accession>
<comment type="caution">
    <text evidence="7">The sequence shown here is derived from an EMBL/GenBank/DDBJ whole genome shotgun (WGS) entry which is preliminary data.</text>
</comment>
<dbReference type="InterPro" id="IPR009057">
    <property type="entry name" value="Homeodomain-like_sf"/>
</dbReference>
<keyword evidence="2 4" id="KW-0371">Homeobox</keyword>
<evidence type="ECO:0000256" key="2">
    <source>
        <dbReference type="ARBA" id="ARBA00023155"/>
    </source>
</evidence>
<dbReference type="EMBL" id="JANBUW010000004">
    <property type="protein sequence ID" value="KAJ2852252.1"/>
    <property type="molecule type" value="Genomic_DNA"/>
</dbReference>
<comment type="subcellular location">
    <subcellularLocation>
        <location evidence="4">Nucleus</location>
    </subcellularLocation>
</comment>
<feature type="domain" description="Homeobox" evidence="6">
    <location>
        <begin position="455"/>
        <end position="518"/>
    </location>
</feature>
<dbReference type="Gene3D" id="1.10.10.60">
    <property type="entry name" value="Homeodomain-like"/>
    <property type="match status" value="1"/>
</dbReference>
<feature type="compositionally biased region" description="Polar residues" evidence="5">
    <location>
        <begin position="348"/>
        <end position="364"/>
    </location>
</feature>
<dbReference type="GO" id="GO:0003677">
    <property type="term" value="F:DNA binding"/>
    <property type="evidence" value="ECO:0007669"/>
    <property type="project" value="UniProtKB-UniRule"/>
</dbReference>
<dbReference type="Proteomes" id="UP001139887">
    <property type="component" value="Unassembled WGS sequence"/>
</dbReference>
<dbReference type="AlphaFoldDB" id="A0A9W8M2J1"/>
<feature type="region of interest" description="Disordered" evidence="5">
    <location>
        <begin position="430"/>
        <end position="462"/>
    </location>
</feature>
<evidence type="ECO:0000259" key="6">
    <source>
        <dbReference type="PROSITE" id="PS50071"/>
    </source>
</evidence>
<dbReference type="GO" id="GO:0005634">
    <property type="term" value="C:nucleus"/>
    <property type="evidence" value="ECO:0007669"/>
    <property type="project" value="UniProtKB-SubCell"/>
</dbReference>
<proteinExistence type="predicted"/>
<dbReference type="PROSITE" id="PS50071">
    <property type="entry name" value="HOMEOBOX_2"/>
    <property type="match status" value="1"/>
</dbReference>
<evidence type="ECO:0000256" key="1">
    <source>
        <dbReference type="ARBA" id="ARBA00023125"/>
    </source>
</evidence>
<feature type="DNA-binding region" description="Homeobox" evidence="4">
    <location>
        <begin position="457"/>
        <end position="519"/>
    </location>
</feature>
<evidence type="ECO:0000313" key="7">
    <source>
        <dbReference type="EMBL" id="KAJ2852252.1"/>
    </source>
</evidence>
<dbReference type="CDD" id="cd00086">
    <property type="entry name" value="homeodomain"/>
    <property type="match status" value="1"/>
</dbReference>
<evidence type="ECO:0000313" key="8">
    <source>
        <dbReference type="Proteomes" id="UP001139887"/>
    </source>
</evidence>
<evidence type="ECO:0000256" key="3">
    <source>
        <dbReference type="ARBA" id="ARBA00023242"/>
    </source>
</evidence>
<dbReference type="InterPro" id="IPR001356">
    <property type="entry name" value="HD"/>
</dbReference>
<evidence type="ECO:0000256" key="5">
    <source>
        <dbReference type="SAM" id="MobiDB-lite"/>
    </source>
</evidence>
<dbReference type="SMART" id="SM00389">
    <property type="entry name" value="HOX"/>
    <property type="match status" value="1"/>
</dbReference>
<evidence type="ECO:0000256" key="4">
    <source>
        <dbReference type="PROSITE-ProRule" id="PRU00108"/>
    </source>
</evidence>
<keyword evidence="8" id="KW-1185">Reference proteome</keyword>
<dbReference type="InterPro" id="IPR008422">
    <property type="entry name" value="KN_HD"/>
</dbReference>
<keyword evidence="3 4" id="KW-0539">Nucleus</keyword>
<keyword evidence="1 4" id="KW-0238">DNA-binding</keyword>
<dbReference type="Pfam" id="PF05920">
    <property type="entry name" value="Homeobox_KN"/>
    <property type="match status" value="1"/>
</dbReference>